<reference evidence="1 2" key="1">
    <citation type="submission" date="2010-03" db="EMBL/GenBank/DDBJ databases">
        <authorList>
            <consortium name="The Broad Institute Genome Sequencing Platform"/>
            <person name="Ward D."/>
            <person name="Earl A."/>
            <person name="Feldgarden M."/>
            <person name="Gevers D."/>
            <person name="Young S."/>
            <person name="Zeng Q."/>
            <person name="Koehrsen M."/>
            <person name="Alvarado L."/>
            <person name="Berlin A.M."/>
            <person name="Borenstein D."/>
            <person name="Chapman S.B."/>
            <person name="Chen Z."/>
            <person name="Engels R."/>
            <person name="Freedman E."/>
            <person name="Gellesch M."/>
            <person name="Goldberg J."/>
            <person name="Griggs A."/>
            <person name="Gujja S."/>
            <person name="Heilman E.R."/>
            <person name="Heiman D.I."/>
            <person name="Hepburn T.A."/>
            <person name="Howarth C."/>
            <person name="Jen D."/>
            <person name="Larson L."/>
            <person name="Mehta T."/>
            <person name="Park D."/>
            <person name="Pearson M."/>
            <person name="Richards J."/>
            <person name="Roberts A."/>
            <person name="Saif S."/>
            <person name="Shea T.D."/>
            <person name="Shenoy N."/>
            <person name="Sisk P."/>
            <person name="Stolte C."/>
            <person name="Sykes S.N."/>
            <person name="Walk T."/>
            <person name="White J."/>
            <person name="Yandava C."/>
            <person name="Izard J."/>
            <person name="Baranova O.V."/>
            <person name="Blanton J.M."/>
            <person name="Tanner A.C."/>
            <person name="Dewhirst F."/>
            <person name="Haas B."/>
            <person name="Nusbaum C."/>
            <person name="Birren B."/>
        </authorList>
    </citation>
    <scope>NUCLEOTIDE SEQUENCE [LARGE SCALE GENOMIC DNA]</scope>
    <source>
        <strain evidence="1 2">ATCC 29453</strain>
    </source>
</reference>
<organism evidence="1 2">
    <name type="scientific">Simonsiella muelleri ATCC 29453</name>
    <dbReference type="NCBI Taxonomy" id="641147"/>
    <lineage>
        <taxon>Bacteria</taxon>
        <taxon>Pseudomonadati</taxon>
        <taxon>Pseudomonadota</taxon>
        <taxon>Betaproteobacteria</taxon>
        <taxon>Neisseriales</taxon>
        <taxon>Neisseriaceae</taxon>
        <taxon>Simonsiella</taxon>
    </lineage>
</organism>
<dbReference type="STRING" id="641147.HMPREF9021_01773"/>
<proteinExistence type="predicted"/>
<dbReference type="Proteomes" id="UP000017813">
    <property type="component" value="Unassembled WGS sequence"/>
</dbReference>
<reference evidence="1 2" key="2">
    <citation type="submission" date="2011-10" db="EMBL/GenBank/DDBJ databases">
        <title>The Genome Sequence of Simonsiella muelleri ATCC 29453.</title>
        <authorList>
            <consortium name="The Broad Institute Genome Sequencing Platform"/>
            <consortium name="The Broad Institute Genome Sequencing Center for Infectious Disease"/>
            <person name="Earl A."/>
            <person name="Ward D."/>
            <person name="Feldgarden M."/>
            <person name="Gevers D."/>
            <person name="Izard J."/>
            <person name="Baranova O.V."/>
            <person name="Blanton J.M."/>
            <person name="Tanner A.C."/>
            <person name="Dewhirst F."/>
            <person name="Young S.K."/>
            <person name="Zeng Q."/>
            <person name="Gargeya S."/>
            <person name="Fitzgerald M."/>
            <person name="Haas B."/>
            <person name="Abouelleil A."/>
            <person name="Alvarado L."/>
            <person name="Arachchi H.M."/>
            <person name="Berlin A."/>
            <person name="Brown A."/>
            <person name="Chapman S.B."/>
            <person name="Chen Z."/>
            <person name="Dunbar C."/>
            <person name="Freedman E."/>
            <person name="Gearin G."/>
            <person name="Goldberg J."/>
            <person name="Griggs A."/>
            <person name="Gujja S."/>
            <person name="Heiman D."/>
            <person name="Howarth C."/>
            <person name="Larson L."/>
            <person name="Lui A."/>
            <person name="MacDonald P.J.P."/>
            <person name="Montmayeur A."/>
            <person name="Murphy C."/>
            <person name="Neiman D."/>
            <person name="Pearson M."/>
            <person name="Priest M."/>
            <person name="Roberts A."/>
            <person name="Saif S."/>
            <person name="Shea T."/>
            <person name="Shenoy N."/>
            <person name="Sisk P."/>
            <person name="Stolte C."/>
            <person name="Sykes S."/>
            <person name="Wortman J."/>
            <person name="Nusbaum C."/>
            <person name="Birren B."/>
        </authorList>
    </citation>
    <scope>NUCLEOTIDE SEQUENCE [LARGE SCALE GENOMIC DNA]</scope>
    <source>
        <strain evidence="1 2">ATCC 29453</strain>
    </source>
</reference>
<accession>V9HBF3</accession>
<dbReference type="RefSeq" id="WP_002642178.1">
    <property type="nucleotide sequence ID" value="NZ_CP019448.1"/>
</dbReference>
<dbReference type="eggNOG" id="ENOG5032YY2">
    <property type="taxonomic scope" value="Bacteria"/>
</dbReference>
<gene>
    <name evidence="1" type="ORF">HMPREF9021_01773</name>
</gene>
<keyword evidence="2" id="KW-1185">Reference proteome</keyword>
<evidence type="ECO:0000313" key="1">
    <source>
        <dbReference type="EMBL" id="EFG30486.1"/>
    </source>
</evidence>
<sequence length="286" mass="31524">MSLYKPISSATRAALGVSGSVLNGAVGNLTKSLNLGDNLGGQLANTALTAASNLGVSEITRRVSNPLMNVANKLDTRLKNIARKGLKTFGLNAFDNVGLADNALQHMGNLSIRQVWENYKLMNVDDLSRKNFFVLEINDRSHSAPTSGGGIHSQFNLLTTQLSFNSVDIQGEAIPIGAVEMDKPSANSRTTLSMNVFDDAHGTIKRWAENKAHMIAASDGTFMPPAYYVFDVRIVFGTNIPDENYYEQIYTMRMQTMPHELSRNDKGLEELQMTFTQTDTFMPHWI</sequence>
<dbReference type="OrthoDB" id="5570236at2"/>
<name>V9HBF3_9NEIS</name>
<dbReference type="KEGG" id="smur:BWP33_08345"/>
<dbReference type="HOGENOM" id="CLU_917752_0_0_4"/>
<evidence type="ECO:0000313" key="2">
    <source>
        <dbReference type="Proteomes" id="UP000017813"/>
    </source>
</evidence>
<dbReference type="AlphaFoldDB" id="V9HBF3"/>
<protein>
    <submittedName>
        <fullName evidence="1">Uncharacterized protein</fullName>
    </submittedName>
</protein>
<dbReference type="EMBL" id="ADCY02000035">
    <property type="protein sequence ID" value="EFG30486.1"/>
    <property type="molecule type" value="Genomic_DNA"/>
</dbReference>
<comment type="caution">
    <text evidence="1">The sequence shown here is derived from an EMBL/GenBank/DDBJ whole genome shotgun (WGS) entry which is preliminary data.</text>
</comment>